<organism evidence="1">
    <name type="scientific">Satyrvirus sp</name>
    <dbReference type="NCBI Taxonomy" id="2487771"/>
    <lineage>
        <taxon>Viruses</taxon>
        <taxon>Varidnaviria</taxon>
        <taxon>Bamfordvirae</taxon>
        <taxon>Nucleocytoviricota</taxon>
        <taxon>Megaviricetes</taxon>
        <taxon>Imitervirales</taxon>
        <taxon>Mimiviridae</taxon>
        <taxon>Megamimivirinae</taxon>
    </lineage>
</organism>
<proteinExistence type="predicted"/>
<protein>
    <submittedName>
        <fullName evidence="1">Uncharacterized protein</fullName>
    </submittedName>
</protein>
<sequence>MQNNKYHNKTQMELTTPSVFGIKFADNANLCLYQPSIYQCNEQVTVSSMEFYKRLNNRIGEFFDDNFDWSGVMIAGGLISGLVERKADIKEYEMSDIDLFVYDNNQCKKNIIEKMQQIYNYFVKKFDFYAFIMIPDTTIMNIIIPGKCSIQVIGTLFKNEMEILQSFDMTHCQIGFNGNELVFTEDFIKAIRTKVTRITKNSIHAYRLVKTYYRGYSIQRPKYCYIKNVFHEYTQRDAASGRPHNSDKFYDIQKLPEIIDELIENPIVIQNLTKNYIPPIHKKNFTKEIAREEMKKIGESYAGNNKYLAINDCNMEIFIEDIRDKFGFVRMPFPI</sequence>
<evidence type="ECO:0000313" key="1">
    <source>
        <dbReference type="EMBL" id="AYV85254.1"/>
    </source>
</evidence>
<name>A0A3G5AF94_9VIRU</name>
<gene>
    <name evidence="1" type="ORF">Satyrvirus8_12</name>
</gene>
<accession>A0A3G5AF94</accession>
<reference evidence="1" key="1">
    <citation type="submission" date="2018-10" db="EMBL/GenBank/DDBJ databases">
        <title>Hidden diversity of soil giant viruses.</title>
        <authorList>
            <person name="Schulz F."/>
            <person name="Alteio L."/>
            <person name="Goudeau D."/>
            <person name="Ryan E.M."/>
            <person name="Malmstrom R.R."/>
            <person name="Blanchard J."/>
            <person name="Woyke T."/>
        </authorList>
    </citation>
    <scope>NUCLEOTIDE SEQUENCE</scope>
    <source>
        <strain evidence="1">SAV1</strain>
    </source>
</reference>
<dbReference type="Pfam" id="PF26128">
    <property type="entry name" value="Gad2"/>
    <property type="match status" value="1"/>
</dbReference>
<dbReference type="EMBL" id="MK072444">
    <property type="protein sequence ID" value="AYV85254.1"/>
    <property type="molecule type" value="Genomic_DNA"/>
</dbReference>